<name>A0A7S3Z474_9EUKA</name>
<dbReference type="CDD" id="cd00200">
    <property type="entry name" value="WD40"/>
    <property type="match status" value="1"/>
</dbReference>
<dbReference type="InterPro" id="IPR015943">
    <property type="entry name" value="WD40/YVTN_repeat-like_dom_sf"/>
</dbReference>
<dbReference type="SUPFAM" id="SSF50978">
    <property type="entry name" value="WD40 repeat-like"/>
    <property type="match status" value="1"/>
</dbReference>
<dbReference type="InterPro" id="IPR036322">
    <property type="entry name" value="WD40_repeat_dom_sf"/>
</dbReference>
<evidence type="ECO:0000256" key="2">
    <source>
        <dbReference type="ARBA" id="ARBA00022737"/>
    </source>
</evidence>
<protein>
    <submittedName>
        <fullName evidence="5">Uncharacterized protein</fullName>
    </submittedName>
</protein>
<dbReference type="InterPro" id="IPR001680">
    <property type="entry name" value="WD40_rpt"/>
</dbReference>
<dbReference type="Gene3D" id="2.130.10.10">
    <property type="entry name" value="YVTN repeat-like/Quinoprotein amine dehydrogenase"/>
    <property type="match status" value="2"/>
</dbReference>
<evidence type="ECO:0000256" key="3">
    <source>
        <dbReference type="PROSITE-ProRule" id="PRU00221"/>
    </source>
</evidence>
<evidence type="ECO:0000256" key="4">
    <source>
        <dbReference type="SAM" id="MobiDB-lite"/>
    </source>
</evidence>
<dbReference type="PANTHER" id="PTHR22836">
    <property type="entry name" value="WD40 REPEAT PROTEIN"/>
    <property type="match status" value="1"/>
</dbReference>
<reference evidence="5" key="1">
    <citation type="submission" date="2021-01" db="EMBL/GenBank/DDBJ databases">
        <authorList>
            <person name="Corre E."/>
            <person name="Pelletier E."/>
            <person name="Niang G."/>
            <person name="Scheremetjew M."/>
            <person name="Finn R."/>
            <person name="Kale V."/>
            <person name="Holt S."/>
            <person name="Cochrane G."/>
            <person name="Meng A."/>
            <person name="Brown T."/>
            <person name="Cohen L."/>
        </authorList>
    </citation>
    <scope>NUCLEOTIDE SEQUENCE</scope>
    <source>
        <strain evidence="5">CCCM811</strain>
    </source>
</reference>
<dbReference type="PROSITE" id="PS50294">
    <property type="entry name" value="WD_REPEATS_REGION"/>
    <property type="match status" value="5"/>
</dbReference>
<feature type="repeat" description="WD" evidence="3">
    <location>
        <begin position="49"/>
        <end position="90"/>
    </location>
</feature>
<evidence type="ECO:0000313" key="5">
    <source>
        <dbReference type="EMBL" id="CAE0671161.1"/>
    </source>
</evidence>
<sequence length="416" mass="47221">MTNLKEIKGHAATVRDISFCPTSKKFATASDDRTIKVWDFASCTTEQTIDGHDWDVKTVDWHPTKGLLASGSKDNTIRLWDPRSGKELCSLHAHNNTITRLRWNRNGLWFVTGSRDQHLKIWDIRTLKSFRTFYGHKKTVNCIAWHPSEEEVFATAGYDGSIMFWTPDSQNPQAEVPKAHDHSIEGLAWHPLGHVLASCSNDRTTKFWGRNRPGDDMMDDIYNVSQLPEDAKRKAILALEEVVRNNPKTSYRRRTKILQGLQEMQDDQGEEIIADQVIPGIGSATDAKTKKEVLSLLNEVILGGDTKQEKPKSGSQGRFGSGGGGYQAQQRQGYQSQQMQQKTQQRGWNQPQQNFGGNTMGMNNMSTNNNMAGMNTNMQQQQQQQQFGQINPARQMMIMKAQQQGSQQQNPQQRRW</sequence>
<keyword evidence="2" id="KW-0677">Repeat</keyword>
<feature type="repeat" description="WD" evidence="3">
    <location>
        <begin position="177"/>
        <end position="208"/>
    </location>
</feature>
<evidence type="ECO:0000256" key="1">
    <source>
        <dbReference type="ARBA" id="ARBA00022574"/>
    </source>
</evidence>
<dbReference type="AlphaFoldDB" id="A0A7S3Z474"/>
<feature type="repeat" description="WD" evidence="3">
    <location>
        <begin position="91"/>
        <end position="132"/>
    </location>
</feature>
<dbReference type="PANTHER" id="PTHR22836:SF0">
    <property type="entry name" value="PRE-MRNA 3' END PROCESSING PROTEIN WDR33"/>
    <property type="match status" value="1"/>
</dbReference>
<accession>A0A7S3Z474</accession>
<dbReference type="PROSITE" id="PS50082">
    <property type="entry name" value="WD_REPEATS_2"/>
    <property type="match status" value="5"/>
</dbReference>
<organism evidence="5">
    <name type="scientific">Lotharella globosa</name>
    <dbReference type="NCBI Taxonomy" id="91324"/>
    <lineage>
        <taxon>Eukaryota</taxon>
        <taxon>Sar</taxon>
        <taxon>Rhizaria</taxon>
        <taxon>Cercozoa</taxon>
        <taxon>Chlorarachniophyceae</taxon>
        <taxon>Lotharella</taxon>
    </lineage>
</organism>
<feature type="compositionally biased region" description="Gly residues" evidence="4">
    <location>
        <begin position="317"/>
        <end position="326"/>
    </location>
</feature>
<feature type="region of interest" description="Disordered" evidence="4">
    <location>
        <begin position="305"/>
        <end position="359"/>
    </location>
</feature>
<dbReference type="EMBL" id="HBIV01031960">
    <property type="protein sequence ID" value="CAE0671161.1"/>
    <property type="molecule type" value="Transcribed_RNA"/>
</dbReference>
<feature type="repeat" description="WD" evidence="3">
    <location>
        <begin position="133"/>
        <end position="175"/>
    </location>
</feature>
<dbReference type="Pfam" id="PF00400">
    <property type="entry name" value="WD40"/>
    <property type="match status" value="5"/>
</dbReference>
<proteinExistence type="predicted"/>
<dbReference type="InterPro" id="IPR020472">
    <property type="entry name" value="WD40_PAC1"/>
</dbReference>
<dbReference type="GO" id="GO:0005847">
    <property type="term" value="C:mRNA cleavage and polyadenylation specificity factor complex"/>
    <property type="evidence" value="ECO:0007669"/>
    <property type="project" value="TreeGrafter"/>
</dbReference>
<keyword evidence="1 3" id="KW-0853">WD repeat</keyword>
<dbReference type="SMART" id="SM00320">
    <property type="entry name" value="WD40"/>
    <property type="match status" value="5"/>
</dbReference>
<dbReference type="GO" id="GO:0031124">
    <property type="term" value="P:mRNA 3'-end processing"/>
    <property type="evidence" value="ECO:0007669"/>
    <property type="project" value="InterPro"/>
</dbReference>
<feature type="compositionally biased region" description="Low complexity" evidence="4">
    <location>
        <begin position="327"/>
        <end position="359"/>
    </location>
</feature>
<feature type="repeat" description="WD" evidence="3">
    <location>
        <begin position="7"/>
        <end position="48"/>
    </location>
</feature>
<gene>
    <name evidence="5" type="ORF">LGLO00237_LOCUS22804</name>
</gene>
<dbReference type="PRINTS" id="PR00320">
    <property type="entry name" value="GPROTEINBRPT"/>
</dbReference>
<dbReference type="InterPro" id="IPR045245">
    <property type="entry name" value="Pfs2-like"/>
</dbReference>